<dbReference type="InterPro" id="IPR005586">
    <property type="entry name" value="ABC_trans_aux"/>
</dbReference>
<dbReference type="AlphaFoldDB" id="A0A0Q0VC00"/>
<dbReference type="PATRIC" id="fig|1481663.12.peg.1214"/>
<feature type="domain" description="ABC-type transport auxiliary lipoprotein component" evidence="1">
    <location>
        <begin position="27"/>
        <end position="185"/>
    </location>
</feature>
<gene>
    <name evidence="2" type="ORF">XV92_12120</name>
</gene>
<accession>A0A0Q0VC00</accession>
<dbReference type="Pfam" id="PF03886">
    <property type="entry name" value="ABC_trans_aux"/>
    <property type="match status" value="1"/>
</dbReference>
<reference evidence="2 3" key="1">
    <citation type="journal article" date="2015" name="Genome Biol. Evol.">
        <title>The Dynamics of Genetic Interactions between Vibrio metoecus and Vibrio cholerae, Two Close Relatives Co-Occurring in the Environment.</title>
        <authorList>
            <person name="Orata F.D."/>
            <person name="Kirchberger P.C."/>
            <person name="Meheust R."/>
            <person name="Barlow E.J."/>
            <person name="Tarr C.L."/>
            <person name="Boucher Y."/>
        </authorList>
    </citation>
    <scope>NUCLEOTIDE SEQUENCE [LARGE SCALE GENOMIC DNA]</scope>
    <source>
        <strain evidence="2 3">YB5B04</strain>
    </source>
</reference>
<evidence type="ECO:0000313" key="2">
    <source>
        <dbReference type="EMBL" id="KQA99537.1"/>
    </source>
</evidence>
<protein>
    <submittedName>
        <fullName evidence="2">Lipoprotein</fullName>
    </submittedName>
</protein>
<organism evidence="2 3">
    <name type="scientific">Vibrio metoecus</name>
    <dbReference type="NCBI Taxonomy" id="1481663"/>
    <lineage>
        <taxon>Bacteria</taxon>
        <taxon>Pseudomonadati</taxon>
        <taxon>Pseudomonadota</taxon>
        <taxon>Gammaproteobacteria</taxon>
        <taxon>Vibrionales</taxon>
        <taxon>Vibrionaceae</taxon>
        <taxon>Vibrio</taxon>
    </lineage>
</organism>
<keyword evidence="2" id="KW-0449">Lipoprotein</keyword>
<sequence length="192" mass="21628">MNKWLLMLLATLFVGCSSTPQPKNHFYLLPNNPALSDVNQNKNLPLLIVQPVELAAYLDTQGIVYRKSETQVIQARQNQWAQRLSSQLTQRVINDLRKNSTPYWPTALDTAIAQQKHARLQVRFQQFNGSYTGNAEIAGSWVLFNAQGERSLSQEFSFQIPLADEGYPALVEALSLGLAQLAVQIQMELVKQ</sequence>
<evidence type="ECO:0000259" key="1">
    <source>
        <dbReference type="Pfam" id="PF03886"/>
    </source>
</evidence>
<dbReference type="OrthoDB" id="5600407at2"/>
<dbReference type="SUPFAM" id="SSF159594">
    <property type="entry name" value="XCC0632-like"/>
    <property type="match status" value="1"/>
</dbReference>
<proteinExistence type="predicted"/>
<dbReference type="RefSeq" id="WP_055064920.1">
    <property type="nucleotide sequence ID" value="NZ_CP046820.1"/>
</dbReference>
<dbReference type="PROSITE" id="PS51257">
    <property type="entry name" value="PROKAR_LIPOPROTEIN"/>
    <property type="match status" value="1"/>
</dbReference>
<evidence type="ECO:0000313" key="3">
    <source>
        <dbReference type="Proteomes" id="UP000050491"/>
    </source>
</evidence>
<dbReference type="EMBL" id="LBGP01000018">
    <property type="protein sequence ID" value="KQA99537.1"/>
    <property type="molecule type" value="Genomic_DNA"/>
</dbReference>
<comment type="caution">
    <text evidence="2">The sequence shown here is derived from an EMBL/GenBank/DDBJ whole genome shotgun (WGS) entry which is preliminary data.</text>
</comment>
<name>A0A0Q0VC00_VIBMT</name>
<dbReference type="Gene3D" id="3.40.50.10610">
    <property type="entry name" value="ABC-type transport auxiliary lipoprotein component"/>
    <property type="match status" value="1"/>
</dbReference>
<dbReference type="Proteomes" id="UP000050491">
    <property type="component" value="Unassembled WGS sequence"/>
</dbReference>